<sequence length="271" mass="30128">MSKSIQRIEEEYWLALMRAPNVGSVKFMRLITHFGNPRNVFEASQSEWKALKLNEKLCNYLQAPDWYAVEKELKWLAQPENHLLTFVHPDYPPLLREIADPPPILFVRGDNTLLSSQQIAIVGTRKPTNEGLRTAREFAEYLSHQGLTITSGMALGIDGASHWGALAGSGKTIAVAGTGLDRIYPSQHRELAYKIVETGALVSEWSLDVAIRRSHFPIRSRIVSGLCLGTLVIEAPERSGALYAAQHTIKQGRELFAIPGSIHNPLVKGCH</sequence>
<feature type="domain" description="Smf/DprA SLOG" evidence="2">
    <location>
        <begin position="83"/>
        <end position="271"/>
    </location>
</feature>
<proteinExistence type="inferred from homology"/>
<evidence type="ECO:0000313" key="4">
    <source>
        <dbReference type="Proteomes" id="UP001171945"/>
    </source>
</evidence>
<dbReference type="EMBL" id="JAUCGM010000747">
    <property type="protein sequence ID" value="MDM8563609.1"/>
    <property type="molecule type" value="Genomic_DNA"/>
</dbReference>
<organism evidence="3 4">
    <name type="scientific">Candidatus Marithioploca araucensis</name>
    <dbReference type="NCBI Taxonomy" id="70273"/>
    <lineage>
        <taxon>Bacteria</taxon>
        <taxon>Pseudomonadati</taxon>
        <taxon>Pseudomonadota</taxon>
        <taxon>Gammaproteobacteria</taxon>
        <taxon>Thiotrichales</taxon>
        <taxon>Thiotrichaceae</taxon>
        <taxon>Candidatus Marithioploca</taxon>
    </lineage>
</organism>
<accession>A0ABT7VVK4</accession>
<keyword evidence="4" id="KW-1185">Reference proteome</keyword>
<evidence type="ECO:0000256" key="1">
    <source>
        <dbReference type="ARBA" id="ARBA00006525"/>
    </source>
</evidence>
<dbReference type="NCBIfam" id="TIGR00732">
    <property type="entry name" value="dprA"/>
    <property type="match status" value="1"/>
</dbReference>
<protein>
    <submittedName>
        <fullName evidence="3">DNA-processing protein DprA</fullName>
    </submittedName>
</protein>
<dbReference type="Gene3D" id="3.40.50.450">
    <property type="match status" value="1"/>
</dbReference>
<reference evidence="3" key="1">
    <citation type="submission" date="2023-06" db="EMBL/GenBank/DDBJ databases">
        <title>Uncultivated large filamentous bacteria from sulfidic sediments reveal new species and different genomic features in energy metabolism and defense.</title>
        <authorList>
            <person name="Fonseca A."/>
        </authorList>
    </citation>
    <scope>NUCLEOTIDE SEQUENCE</scope>
    <source>
        <strain evidence="3">HSG4</strain>
    </source>
</reference>
<dbReference type="Pfam" id="PF02481">
    <property type="entry name" value="DNA_processg_A"/>
    <property type="match status" value="1"/>
</dbReference>
<dbReference type="Pfam" id="PF21102">
    <property type="entry name" value="DprA_N"/>
    <property type="match status" value="1"/>
</dbReference>
<dbReference type="InterPro" id="IPR003488">
    <property type="entry name" value="DprA"/>
</dbReference>
<gene>
    <name evidence="3" type="primary">dprA</name>
    <name evidence="3" type="ORF">QUF54_09670</name>
</gene>
<dbReference type="PANTHER" id="PTHR43022:SF1">
    <property type="entry name" value="PROTEIN SMF"/>
    <property type="match status" value="1"/>
</dbReference>
<evidence type="ECO:0000259" key="2">
    <source>
        <dbReference type="Pfam" id="PF02481"/>
    </source>
</evidence>
<dbReference type="PANTHER" id="PTHR43022">
    <property type="entry name" value="PROTEIN SMF"/>
    <property type="match status" value="1"/>
</dbReference>
<comment type="similarity">
    <text evidence="1">Belongs to the DprA/Smf family.</text>
</comment>
<dbReference type="SUPFAM" id="SSF47781">
    <property type="entry name" value="RuvA domain 2-like"/>
    <property type="match status" value="1"/>
</dbReference>
<name>A0ABT7VVK4_9GAMM</name>
<dbReference type="InterPro" id="IPR010994">
    <property type="entry name" value="RuvA_2-like"/>
</dbReference>
<dbReference type="Proteomes" id="UP001171945">
    <property type="component" value="Unassembled WGS sequence"/>
</dbReference>
<dbReference type="InterPro" id="IPR057666">
    <property type="entry name" value="DrpA_SLOG"/>
</dbReference>
<dbReference type="SUPFAM" id="SSF102405">
    <property type="entry name" value="MCP/YpsA-like"/>
    <property type="match status" value="1"/>
</dbReference>
<feature type="non-terminal residue" evidence="3">
    <location>
        <position position="271"/>
    </location>
</feature>
<evidence type="ECO:0000313" key="3">
    <source>
        <dbReference type="EMBL" id="MDM8563609.1"/>
    </source>
</evidence>
<comment type="caution">
    <text evidence="3">The sequence shown here is derived from an EMBL/GenBank/DDBJ whole genome shotgun (WGS) entry which is preliminary data.</text>
</comment>